<sequence>MKEEKQRETTWSKLSKKPWFWPALYLSVCAVLLGAYFLIQSPTSMDQADEEDFEMEREWDGASDDFEGGEDSFPTAARDETLQMPVADEDSVEIIHHFYDPEASLEEQQDALVYYNNMYYQNTGVCIARESDETFEVTAAVTGEVVKAEKDDILGHVVELKHDNGIVTVYQSLEDLQVEEGDTVTQGTVLGMAGRSLYHKDSGVHVHFEVRKDGEPIDPTDVFHQSLEDIGIPSEDELTEEEEEDDSSNKEEETSEKEPAEEDDAS</sequence>
<keyword evidence="5" id="KW-1185">Reference proteome</keyword>
<name>A0ABW0UAY7_9BACI</name>
<feature type="compositionally biased region" description="Acidic residues" evidence="1">
    <location>
        <begin position="234"/>
        <end position="246"/>
    </location>
</feature>
<comment type="caution">
    <text evidence="4">The sequence shown here is derived from an EMBL/GenBank/DDBJ whole genome shotgun (WGS) entry which is preliminary data.</text>
</comment>
<dbReference type="InterPro" id="IPR011055">
    <property type="entry name" value="Dup_hybrid_motif"/>
</dbReference>
<organism evidence="4 5">
    <name type="scientific">Aliibacillus thermotolerans</name>
    <dbReference type="NCBI Taxonomy" id="1834418"/>
    <lineage>
        <taxon>Bacteria</taxon>
        <taxon>Bacillati</taxon>
        <taxon>Bacillota</taxon>
        <taxon>Bacilli</taxon>
        <taxon>Bacillales</taxon>
        <taxon>Bacillaceae</taxon>
        <taxon>Aliibacillus</taxon>
    </lineage>
</organism>
<gene>
    <name evidence="4" type="ORF">ACFPTR_13415</name>
</gene>
<dbReference type="PANTHER" id="PTHR21666">
    <property type="entry name" value="PEPTIDASE-RELATED"/>
    <property type="match status" value="1"/>
</dbReference>
<dbReference type="InterPro" id="IPR050570">
    <property type="entry name" value="Cell_wall_metabolism_enzyme"/>
</dbReference>
<dbReference type="InterPro" id="IPR016047">
    <property type="entry name" value="M23ase_b-sheet_dom"/>
</dbReference>
<evidence type="ECO:0000313" key="4">
    <source>
        <dbReference type="EMBL" id="MFC5629846.1"/>
    </source>
</evidence>
<feature type="compositionally biased region" description="Basic and acidic residues" evidence="1">
    <location>
        <begin position="247"/>
        <end position="258"/>
    </location>
</feature>
<dbReference type="Pfam" id="PF01551">
    <property type="entry name" value="Peptidase_M23"/>
    <property type="match status" value="1"/>
</dbReference>
<dbReference type="Proteomes" id="UP001596143">
    <property type="component" value="Unassembled WGS sequence"/>
</dbReference>
<feature type="transmembrane region" description="Helical" evidence="2">
    <location>
        <begin position="20"/>
        <end position="39"/>
    </location>
</feature>
<evidence type="ECO:0000259" key="3">
    <source>
        <dbReference type="Pfam" id="PF01551"/>
    </source>
</evidence>
<dbReference type="RefSeq" id="WP_270895593.1">
    <property type="nucleotide sequence ID" value="NZ_JBHSPF010000070.1"/>
</dbReference>
<dbReference type="PANTHER" id="PTHR21666:SF291">
    <property type="entry name" value="STAGE II SPORULATION PROTEIN Q"/>
    <property type="match status" value="1"/>
</dbReference>
<protein>
    <submittedName>
        <fullName evidence="4">Peptidoglycan DD-metalloendopeptidase family protein</fullName>
    </submittedName>
</protein>
<accession>A0ABW0UAY7</accession>
<dbReference type="EMBL" id="JBHSPF010000070">
    <property type="protein sequence ID" value="MFC5629846.1"/>
    <property type="molecule type" value="Genomic_DNA"/>
</dbReference>
<dbReference type="CDD" id="cd12797">
    <property type="entry name" value="M23_peptidase"/>
    <property type="match status" value="1"/>
</dbReference>
<feature type="domain" description="M23ase beta-sheet core" evidence="3">
    <location>
        <begin position="122"/>
        <end position="219"/>
    </location>
</feature>
<keyword evidence="2" id="KW-0812">Transmembrane</keyword>
<proteinExistence type="predicted"/>
<evidence type="ECO:0000256" key="2">
    <source>
        <dbReference type="SAM" id="Phobius"/>
    </source>
</evidence>
<evidence type="ECO:0000313" key="5">
    <source>
        <dbReference type="Proteomes" id="UP001596143"/>
    </source>
</evidence>
<evidence type="ECO:0000256" key="1">
    <source>
        <dbReference type="SAM" id="MobiDB-lite"/>
    </source>
</evidence>
<keyword evidence="2" id="KW-0472">Membrane</keyword>
<keyword evidence="2" id="KW-1133">Transmembrane helix</keyword>
<feature type="region of interest" description="Disordered" evidence="1">
    <location>
        <begin position="213"/>
        <end position="266"/>
    </location>
</feature>
<dbReference type="SUPFAM" id="SSF51261">
    <property type="entry name" value="Duplicated hybrid motif"/>
    <property type="match status" value="1"/>
</dbReference>
<dbReference type="Gene3D" id="2.70.70.10">
    <property type="entry name" value="Glucose Permease (Domain IIA)"/>
    <property type="match status" value="1"/>
</dbReference>
<reference evidence="5" key="1">
    <citation type="journal article" date="2019" name="Int. J. Syst. Evol. Microbiol.">
        <title>The Global Catalogue of Microorganisms (GCM) 10K type strain sequencing project: providing services to taxonomists for standard genome sequencing and annotation.</title>
        <authorList>
            <consortium name="The Broad Institute Genomics Platform"/>
            <consortium name="The Broad Institute Genome Sequencing Center for Infectious Disease"/>
            <person name="Wu L."/>
            <person name="Ma J."/>
        </authorList>
    </citation>
    <scope>NUCLEOTIDE SEQUENCE [LARGE SCALE GENOMIC DNA]</scope>
    <source>
        <strain evidence="5">CGMCC 1.15790</strain>
    </source>
</reference>